<dbReference type="GO" id="GO:0004540">
    <property type="term" value="F:RNA nuclease activity"/>
    <property type="evidence" value="ECO:0007669"/>
    <property type="project" value="InterPro"/>
</dbReference>
<dbReference type="Gene3D" id="3.40.50.1010">
    <property type="entry name" value="5'-nuclease"/>
    <property type="match status" value="1"/>
</dbReference>
<dbReference type="AlphaFoldDB" id="A0A495UNM7"/>
<dbReference type="PANTHER" id="PTHR35458">
    <property type="entry name" value="SLR0755 PROTEIN"/>
    <property type="match status" value="1"/>
</dbReference>
<protein>
    <submittedName>
        <fullName evidence="2">Uncharacterized LabA/DUF88 family protein</fullName>
    </submittedName>
</protein>
<dbReference type="Proteomes" id="UP000274556">
    <property type="component" value="Unassembled WGS sequence"/>
</dbReference>
<evidence type="ECO:0000313" key="2">
    <source>
        <dbReference type="EMBL" id="RKT37870.1"/>
    </source>
</evidence>
<dbReference type="Pfam" id="PF01936">
    <property type="entry name" value="NYN"/>
    <property type="match status" value="1"/>
</dbReference>
<accession>A0A495UNM7</accession>
<organism evidence="2 3">
    <name type="scientific">Thiocapsa rosea</name>
    <dbReference type="NCBI Taxonomy" id="69360"/>
    <lineage>
        <taxon>Bacteria</taxon>
        <taxon>Pseudomonadati</taxon>
        <taxon>Pseudomonadota</taxon>
        <taxon>Gammaproteobacteria</taxon>
        <taxon>Chromatiales</taxon>
        <taxon>Chromatiaceae</taxon>
        <taxon>Thiocapsa</taxon>
    </lineage>
</organism>
<evidence type="ECO:0000313" key="3">
    <source>
        <dbReference type="Proteomes" id="UP000274556"/>
    </source>
</evidence>
<reference evidence="2 3" key="1">
    <citation type="submission" date="2018-10" db="EMBL/GenBank/DDBJ databases">
        <title>Genomic Encyclopedia of Archaeal and Bacterial Type Strains, Phase II (KMG-II): from individual species to whole genera.</title>
        <authorList>
            <person name="Goeker M."/>
        </authorList>
    </citation>
    <scope>NUCLEOTIDE SEQUENCE [LARGE SCALE GENOMIC DNA]</scope>
    <source>
        <strain evidence="2 3">DSM 235</strain>
    </source>
</reference>
<proteinExistence type="predicted"/>
<dbReference type="PANTHER" id="PTHR35458:SF8">
    <property type="entry name" value="SLR0650 PROTEIN"/>
    <property type="match status" value="1"/>
</dbReference>
<comment type="caution">
    <text evidence="2">The sequence shown here is derived from an EMBL/GenBank/DDBJ whole genome shotgun (WGS) entry which is preliminary data.</text>
</comment>
<dbReference type="InterPro" id="IPR047140">
    <property type="entry name" value="LabA"/>
</dbReference>
<sequence>MIKKILAIDLTPCEIVARDLGQQYFPVQSVRNLVAGEGVDLIETLVTLVERVAEDNPESIATNKVNFTRKKHALEDAGARVVRAPAKRLTDGGFKQSDDQRLVITTLSLALRLRPDFLVLAAADGDFAPMVWELRNEGIRTEVLARPQMLASDLRRAAYSVIDLDTVLKQVGGNR</sequence>
<keyword evidence="3" id="KW-1185">Reference proteome</keyword>
<dbReference type="EMBL" id="RBXL01000002">
    <property type="protein sequence ID" value="RKT37870.1"/>
    <property type="molecule type" value="Genomic_DNA"/>
</dbReference>
<dbReference type="InterPro" id="IPR021139">
    <property type="entry name" value="NYN"/>
</dbReference>
<evidence type="ECO:0000259" key="1">
    <source>
        <dbReference type="Pfam" id="PF01936"/>
    </source>
</evidence>
<gene>
    <name evidence="2" type="ORF">BDD21_5381</name>
</gene>
<feature type="domain" description="NYN" evidence="1">
    <location>
        <begin position="62"/>
        <end position="164"/>
    </location>
</feature>
<dbReference type="RefSeq" id="WP_170164965.1">
    <property type="nucleotide sequence ID" value="NZ_RBXL01000002.1"/>
</dbReference>
<name>A0A495UNM7_9GAMM</name>